<dbReference type="PROSITE" id="PS50888">
    <property type="entry name" value="BHLH"/>
    <property type="match status" value="1"/>
</dbReference>
<protein>
    <recommendedName>
        <fullName evidence="7">BHLH domain-containing protein</fullName>
    </recommendedName>
</protein>
<sequence length="280" mass="31211">MALTKDRIPNNTQMGLVQAYTYYGNVFGGSSAQVNSDQSYQPAEGGAQSVINFKTTTAGYNNIIHSNGSSFLSFDQNPDHHHHQNSNPNKISDDQQLDDDYSIWEDNLIQDFSTTRVQSTSFYGADQPFGWPNSEENPNCGNNFPEEFGKQEEGFNKRPHKGESNQAIKKQCTNATKKAKQKSTTPSKDPQSVAAKNRRERISERLKVLQDLVPNGSKVDLVTMLEKAISYVKFLQLQVKVLATDEFWPVQGGKAPDISQVKEAIDAILSSQKEKNSSLE</sequence>
<dbReference type="PANTHER" id="PTHR45914:SF59">
    <property type="entry name" value="TRANSCRIPTION FACTOR BHLH83-LIKE"/>
    <property type="match status" value="1"/>
</dbReference>
<proteinExistence type="predicted"/>
<dbReference type="GO" id="GO:0003700">
    <property type="term" value="F:DNA-binding transcription factor activity"/>
    <property type="evidence" value="ECO:0007669"/>
    <property type="project" value="InterPro"/>
</dbReference>
<dbReference type="Gene3D" id="4.10.280.10">
    <property type="entry name" value="Helix-loop-helix DNA-binding domain"/>
    <property type="match status" value="1"/>
</dbReference>
<name>A0A834GMB9_RHOSS</name>
<feature type="region of interest" description="Disordered" evidence="6">
    <location>
        <begin position="126"/>
        <end position="199"/>
    </location>
</feature>
<dbReference type="EMBL" id="WJXA01000008">
    <property type="protein sequence ID" value="KAF7135245.1"/>
    <property type="molecule type" value="Genomic_DNA"/>
</dbReference>
<dbReference type="SMART" id="SM00353">
    <property type="entry name" value="HLH"/>
    <property type="match status" value="1"/>
</dbReference>
<keyword evidence="3" id="KW-0238">DNA-binding</keyword>
<evidence type="ECO:0000259" key="7">
    <source>
        <dbReference type="PROSITE" id="PS50888"/>
    </source>
</evidence>
<evidence type="ECO:0000256" key="5">
    <source>
        <dbReference type="ARBA" id="ARBA00023242"/>
    </source>
</evidence>
<gene>
    <name evidence="8" type="ORF">RHSIM_Rhsim08G0086300</name>
</gene>
<keyword evidence="4" id="KW-0804">Transcription</keyword>
<dbReference type="InterPro" id="IPR045843">
    <property type="entry name" value="IND-like"/>
</dbReference>
<evidence type="ECO:0000256" key="1">
    <source>
        <dbReference type="ARBA" id="ARBA00004123"/>
    </source>
</evidence>
<evidence type="ECO:0000256" key="6">
    <source>
        <dbReference type="SAM" id="MobiDB-lite"/>
    </source>
</evidence>
<evidence type="ECO:0000313" key="9">
    <source>
        <dbReference type="Proteomes" id="UP000626092"/>
    </source>
</evidence>
<feature type="compositionally biased region" description="Polar residues" evidence="6">
    <location>
        <begin position="164"/>
        <end position="190"/>
    </location>
</feature>
<comment type="subcellular location">
    <subcellularLocation>
        <location evidence="1">Nucleus</location>
    </subcellularLocation>
</comment>
<dbReference type="PANTHER" id="PTHR45914">
    <property type="entry name" value="TRANSCRIPTION FACTOR HEC3-RELATED"/>
    <property type="match status" value="1"/>
</dbReference>
<dbReference type="Pfam" id="PF00010">
    <property type="entry name" value="HLH"/>
    <property type="match status" value="1"/>
</dbReference>
<dbReference type="GO" id="GO:0003677">
    <property type="term" value="F:DNA binding"/>
    <property type="evidence" value="ECO:0007669"/>
    <property type="project" value="UniProtKB-KW"/>
</dbReference>
<evidence type="ECO:0000256" key="4">
    <source>
        <dbReference type="ARBA" id="ARBA00023163"/>
    </source>
</evidence>
<accession>A0A834GMB9</accession>
<evidence type="ECO:0000256" key="3">
    <source>
        <dbReference type="ARBA" id="ARBA00023125"/>
    </source>
</evidence>
<dbReference type="CDD" id="cd11454">
    <property type="entry name" value="bHLH_AtIND_like"/>
    <property type="match status" value="1"/>
</dbReference>
<feature type="domain" description="BHLH" evidence="7">
    <location>
        <begin position="186"/>
        <end position="235"/>
    </location>
</feature>
<organism evidence="8 9">
    <name type="scientific">Rhododendron simsii</name>
    <name type="common">Sims's rhododendron</name>
    <dbReference type="NCBI Taxonomy" id="118357"/>
    <lineage>
        <taxon>Eukaryota</taxon>
        <taxon>Viridiplantae</taxon>
        <taxon>Streptophyta</taxon>
        <taxon>Embryophyta</taxon>
        <taxon>Tracheophyta</taxon>
        <taxon>Spermatophyta</taxon>
        <taxon>Magnoliopsida</taxon>
        <taxon>eudicotyledons</taxon>
        <taxon>Gunneridae</taxon>
        <taxon>Pentapetalae</taxon>
        <taxon>asterids</taxon>
        <taxon>Ericales</taxon>
        <taxon>Ericaceae</taxon>
        <taxon>Ericoideae</taxon>
        <taxon>Rhodoreae</taxon>
        <taxon>Rhododendron</taxon>
    </lineage>
</organism>
<dbReference type="SUPFAM" id="SSF47459">
    <property type="entry name" value="HLH, helix-loop-helix DNA-binding domain"/>
    <property type="match status" value="1"/>
</dbReference>
<evidence type="ECO:0000313" key="8">
    <source>
        <dbReference type="EMBL" id="KAF7135245.1"/>
    </source>
</evidence>
<dbReference type="GO" id="GO:0048766">
    <property type="term" value="P:root hair initiation"/>
    <property type="evidence" value="ECO:0007669"/>
    <property type="project" value="UniProtKB-ARBA"/>
</dbReference>
<reference evidence="8" key="1">
    <citation type="submission" date="2019-11" db="EMBL/GenBank/DDBJ databases">
        <authorList>
            <person name="Liu Y."/>
            <person name="Hou J."/>
            <person name="Li T.-Q."/>
            <person name="Guan C.-H."/>
            <person name="Wu X."/>
            <person name="Wu H.-Z."/>
            <person name="Ling F."/>
            <person name="Zhang R."/>
            <person name="Shi X.-G."/>
            <person name="Ren J.-P."/>
            <person name="Chen E.-F."/>
            <person name="Sun J.-M."/>
        </authorList>
    </citation>
    <scope>NUCLEOTIDE SEQUENCE</scope>
    <source>
        <strain evidence="8">Adult_tree_wgs_1</strain>
        <tissue evidence="8">Leaves</tissue>
    </source>
</reference>
<dbReference type="GO" id="GO:0005634">
    <property type="term" value="C:nucleus"/>
    <property type="evidence" value="ECO:0007669"/>
    <property type="project" value="UniProtKB-SubCell"/>
</dbReference>
<keyword evidence="9" id="KW-1185">Reference proteome</keyword>
<evidence type="ECO:0000256" key="2">
    <source>
        <dbReference type="ARBA" id="ARBA00023015"/>
    </source>
</evidence>
<dbReference type="AlphaFoldDB" id="A0A834GMB9"/>
<keyword evidence="2" id="KW-0805">Transcription regulation</keyword>
<keyword evidence="5" id="KW-0539">Nucleus</keyword>
<dbReference type="InterPro" id="IPR036638">
    <property type="entry name" value="HLH_DNA-bd_sf"/>
</dbReference>
<dbReference type="Proteomes" id="UP000626092">
    <property type="component" value="Unassembled WGS sequence"/>
</dbReference>
<dbReference type="FunFam" id="4.10.280.10:FF:000046">
    <property type="entry name" value="Transcription factor bHLH83"/>
    <property type="match status" value="1"/>
</dbReference>
<comment type="caution">
    <text evidence="8">The sequence shown here is derived from an EMBL/GenBank/DDBJ whole genome shotgun (WGS) entry which is preliminary data.</text>
</comment>
<dbReference type="InterPro" id="IPR011598">
    <property type="entry name" value="bHLH_dom"/>
</dbReference>
<feature type="region of interest" description="Disordered" evidence="6">
    <location>
        <begin position="73"/>
        <end position="95"/>
    </location>
</feature>
<dbReference type="GO" id="GO:0046983">
    <property type="term" value="F:protein dimerization activity"/>
    <property type="evidence" value="ECO:0007669"/>
    <property type="project" value="InterPro"/>
</dbReference>
<feature type="compositionally biased region" description="Basic and acidic residues" evidence="6">
    <location>
        <begin position="147"/>
        <end position="156"/>
    </location>
</feature>
<dbReference type="OrthoDB" id="687495at2759"/>